<feature type="region of interest" description="Disordered" evidence="1">
    <location>
        <begin position="315"/>
        <end position="386"/>
    </location>
</feature>
<feature type="region of interest" description="Disordered" evidence="1">
    <location>
        <begin position="861"/>
        <end position="884"/>
    </location>
</feature>
<reference evidence="2" key="1">
    <citation type="submission" date="2023-03" db="EMBL/GenBank/DDBJ databases">
        <title>Massive genome expansion in bonnet fungi (Mycena s.s.) driven by repeated elements and novel gene families across ecological guilds.</title>
        <authorList>
            <consortium name="Lawrence Berkeley National Laboratory"/>
            <person name="Harder C.B."/>
            <person name="Miyauchi S."/>
            <person name="Viragh M."/>
            <person name="Kuo A."/>
            <person name="Thoen E."/>
            <person name="Andreopoulos B."/>
            <person name="Lu D."/>
            <person name="Skrede I."/>
            <person name="Drula E."/>
            <person name="Henrissat B."/>
            <person name="Morin E."/>
            <person name="Kohler A."/>
            <person name="Barry K."/>
            <person name="LaButti K."/>
            <person name="Morin E."/>
            <person name="Salamov A."/>
            <person name="Lipzen A."/>
            <person name="Mereny Z."/>
            <person name="Hegedus B."/>
            <person name="Baldrian P."/>
            <person name="Stursova M."/>
            <person name="Weitz H."/>
            <person name="Taylor A."/>
            <person name="Grigoriev I.V."/>
            <person name="Nagy L.G."/>
            <person name="Martin F."/>
            <person name="Kauserud H."/>
        </authorList>
    </citation>
    <scope>NUCLEOTIDE SEQUENCE</scope>
    <source>
        <strain evidence="2">CBHHK200</strain>
    </source>
</reference>
<protein>
    <submittedName>
        <fullName evidence="2">Uncharacterized protein</fullName>
    </submittedName>
</protein>
<feature type="region of interest" description="Disordered" evidence="1">
    <location>
        <begin position="1"/>
        <end position="22"/>
    </location>
</feature>
<evidence type="ECO:0000256" key="1">
    <source>
        <dbReference type="SAM" id="MobiDB-lite"/>
    </source>
</evidence>
<gene>
    <name evidence="2" type="ORF">C8F04DRAFT_1251547</name>
</gene>
<feature type="compositionally biased region" description="Low complexity" evidence="1">
    <location>
        <begin position="796"/>
        <end position="816"/>
    </location>
</feature>
<feature type="compositionally biased region" description="Basic and acidic residues" evidence="1">
    <location>
        <begin position="823"/>
        <end position="835"/>
    </location>
</feature>
<feature type="compositionally biased region" description="Basic and acidic residues" evidence="1">
    <location>
        <begin position="513"/>
        <end position="527"/>
    </location>
</feature>
<dbReference type="AlphaFoldDB" id="A0AAD6TB35"/>
<evidence type="ECO:0000313" key="2">
    <source>
        <dbReference type="EMBL" id="KAJ7042733.1"/>
    </source>
</evidence>
<feature type="compositionally biased region" description="Basic and acidic residues" evidence="1">
    <location>
        <begin position="771"/>
        <end position="789"/>
    </location>
</feature>
<feature type="compositionally biased region" description="Basic and acidic residues" evidence="1">
    <location>
        <begin position="456"/>
        <end position="493"/>
    </location>
</feature>
<dbReference type="EMBL" id="JARJCM010000011">
    <property type="protein sequence ID" value="KAJ7042733.1"/>
    <property type="molecule type" value="Genomic_DNA"/>
</dbReference>
<comment type="caution">
    <text evidence="2">The sequence shown here is derived from an EMBL/GenBank/DDBJ whole genome shotgun (WGS) entry which is preliminary data.</text>
</comment>
<sequence length="884" mass="96179">MPRAGTARRRREREGLPPAKPGQVGWVHGTKLVFFQAFKNDFLSAVETKTQGAFYSKVAHLYLAKYGYHTAWKDDLENQDDIADDVDPDKDVNELSIEEAESRAEYFGKLKLGVWFNTEYKSALPTTVKKVAFTKLFDKPELEPPAPVKMRTLYYYSRKFYTERVKPRVAARWQALSRLPNPPKMITLRTMVTKEAWLAETQEFRNEVQLALDKEYETAQALNNAAYYLQPFVDAIHDRFGMNVALMLCGPIPDRGGRIEVRSVHVGTSNGLVPRHWSEFDRGGFDVAQRSFVDFSHHCFTEEDCRARALLGAEEGPAAGPSDERAGSPMSDSDGANKDVGPSSGDDDPTSHLPPLPSDPLGTAAVKDTTGGSTTMPSSSSTDIPTLSEEEYQVILAAMGGEDAWANVGDYDWAQAGEFGLVRLDLAALQNGSRDDCGGDTALGDSTWHLGAAARREASGGAEHNFDVDIGEIGRRPGDVDAAGKGEMPERPKPTPAYLPERPTPKPAYRGAPRNEVEQAVLERPEVNPDTEGPLNAEGPKKPVTKDVTAAAAKDKAGEDGVEGGGDGREVGGVWEEEDMSGWPDELKHAYGGFERGQDWGGEIWKACVDALITVERAQGFRAKGWLSVPSGDGDEPPVEVPDFMRYARKWDKPVALTSEIGPTGKEGSMVERWWNWWTRMQPASRMQENGKFKVAALVPVAEWEELGKMAGRNGVLLYVGALLWWGEVAAETEDEEEREVLMKDWRWAVDNVASALCLAADSTISAGKPTTEESDKPKPGKKAKADKPKGRKSTAAKPKAANAKAPPVKKVPAKAGSASKRKQPDVPEDKENEPAKGGVLASAVAVTEVYLTPMRGGGDIGVGLDNGRSSGDGGQRLITTLGV</sequence>
<keyword evidence="3" id="KW-1185">Reference proteome</keyword>
<accession>A0AAD6TB35</accession>
<proteinExistence type="predicted"/>
<feature type="region of interest" description="Disordered" evidence="1">
    <location>
        <begin position="767"/>
        <end position="840"/>
    </location>
</feature>
<feature type="compositionally biased region" description="Low complexity" evidence="1">
    <location>
        <begin position="369"/>
        <end position="382"/>
    </location>
</feature>
<dbReference type="Proteomes" id="UP001218188">
    <property type="component" value="Unassembled WGS sequence"/>
</dbReference>
<evidence type="ECO:0000313" key="3">
    <source>
        <dbReference type="Proteomes" id="UP001218188"/>
    </source>
</evidence>
<organism evidence="2 3">
    <name type="scientific">Mycena alexandri</name>
    <dbReference type="NCBI Taxonomy" id="1745969"/>
    <lineage>
        <taxon>Eukaryota</taxon>
        <taxon>Fungi</taxon>
        <taxon>Dikarya</taxon>
        <taxon>Basidiomycota</taxon>
        <taxon>Agaricomycotina</taxon>
        <taxon>Agaricomycetes</taxon>
        <taxon>Agaricomycetidae</taxon>
        <taxon>Agaricales</taxon>
        <taxon>Marasmiineae</taxon>
        <taxon>Mycenaceae</taxon>
        <taxon>Mycena</taxon>
    </lineage>
</organism>
<feature type="region of interest" description="Disordered" evidence="1">
    <location>
        <begin position="456"/>
        <end position="569"/>
    </location>
</feature>
<feature type="compositionally biased region" description="Basic residues" evidence="1">
    <location>
        <begin position="1"/>
        <end position="11"/>
    </location>
</feature>
<name>A0AAD6TB35_9AGAR</name>